<protein>
    <submittedName>
        <fullName evidence="1">Uncharacterized protein</fullName>
    </submittedName>
</protein>
<accession>A0A0K2V7Q2</accession>
<sequence>RVDKWSLYYFEKIVVCSPFLFAHSQFEELEFVCSYLSHLLVSSSQICCPLEALSVLNSCEINFANNCNLGTE</sequence>
<proteinExistence type="predicted"/>
<organism evidence="1">
    <name type="scientific">Lepeophtheirus salmonis</name>
    <name type="common">Salmon louse</name>
    <name type="synonym">Caligus salmonis</name>
    <dbReference type="NCBI Taxonomy" id="72036"/>
    <lineage>
        <taxon>Eukaryota</taxon>
        <taxon>Metazoa</taxon>
        <taxon>Ecdysozoa</taxon>
        <taxon>Arthropoda</taxon>
        <taxon>Crustacea</taxon>
        <taxon>Multicrustacea</taxon>
        <taxon>Hexanauplia</taxon>
        <taxon>Copepoda</taxon>
        <taxon>Siphonostomatoida</taxon>
        <taxon>Caligidae</taxon>
        <taxon>Lepeophtheirus</taxon>
    </lineage>
</organism>
<feature type="non-terminal residue" evidence="1">
    <location>
        <position position="1"/>
    </location>
</feature>
<reference evidence="1" key="1">
    <citation type="submission" date="2014-05" db="EMBL/GenBank/DDBJ databases">
        <authorList>
            <person name="Chronopoulou M."/>
        </authorList>
    </citation>
    <scope>NUCLEOTIDE SEQUENCE</scope>
    <source>
        <tissue evidence="1">Whole organism</tissue>
    </source>
</reference>
<dbReference type="AlphaFoldDB" id="A0A0K2V7Q2"/>
<evidence type="ECO:0000313" key="1">
    <source>
        <dbReference type="EMBL" id="CDW45966.1"/>
    </source>
</evidence>
<name>A0A0K2V7Q2_LEPSM</name>
<dbReference type="EMBL" id="HACA01028605">
    <property type="protein sequence ID" value="CDW45966.1"/>
    <property type="molecule type" value="Transcribed_RNA"/>
</dbReference>